<reference evidence="2" key="1">
    <citation type="submission" date="2014-08" db="EMBL/GenBank/DDBJ databases">
        <authorList>
            <person name="Sharma Rahul"/>
            <person name="Thines Marco"/>
        </authorList>
    </citation>
    <scope>NUCLEOTIDE SEQUENCE</scope>
</reference>
<dbReference type="AlphaFoldDB" id="A0A0F7SGD7"/>
<accession>A0A0F7SGD7</accession>
<dbReference type="GO" id="GO:0031510">
    <property type="term" value="C:SUMO activating enzyme complex"/>
    <property type="evidence" value="ECO:0007669"/>
    <property type="project" value="TreeGrafter"/>
</dbReference>
<dbReference type="Gene3D" id="3.40.50.720">
    <property type="entry name" value="NAD(P)-binding Rossmann-like Domain"/>
    <property type="match status" value="1"/>
</dbReference>
<dbReference type="GO" id="GO:0005737">
    <property type="term" value="C:cytoplasm"/>
    <property type="evidence" value="ECO:0007669"/>
    <property type="project" value="TreeGrafter"/>
</dbReference>
<evidence type="ECO:0000313" key="2">
    <source>
        <dbReference type="EMBL" id="CDZ97450.1"/>
    </source>
</evidence>
<name>A0A0F7SGD7_PHARH</name>
<dbReference type="PANTHER" id="PTHR10953:SF162">
    <property type="entry name" value="SUMO-ACTIVATING ENZYME SUBUNIT 1"/>
    <property type="match status" value="1"/>
</dbReference>
<protein>
    <submittedName>
        <fullName evidence="2">SMT3/SUMO-activating complex, AOS1/RAD31 component</fullName>
    </submittedName>
</protein>
<dbReference type="GO" id="GO:0019948">
    <property type="term" value="F:SUMO activating enzyme activity"/>
    <property type="evidence" value="ECO:0007669"/>
    <property type="project" value="TreeGrafter"/>
</dbReference>
<dbReference type="InterPro" id="IPR035985">
    <property type="entry name" value="Ubiquitin-activating_enz"/>
</dbReference>
<organism evidence="2">
    <name type="scientific">Phaffia rhodozyma</name>
    <name type="common">Yeast</name>
    <name type="synonym">Xanthophyllomyces dendrorhous</name>
    <dbReference type="NCBI Taxonomy" id="264483"/>
    <lineage>
        <taxon>Eukaryota</taxon>
        <taxon>Fungi</taxon>
        <taxon>Dikarya</taxon>
        <taxon>Basidiomycota</taxon>
        <taxon>Agaricomycotina</taxon>
        <taxon>Tremellomycetes</taxon>
        <taxon>Cystofilobasidiales</taxon>
        <taxon>Mrakiaceae</taxon>
        <taxon>Phaffia</taxon>
    </lineage>
</organism>
<feature type="domain" description="THIF-type NAD/FAD binding fold" evidence="1">
    <location>
        <begin position="21"/>
        <end position="347"/>
    </location>
</feature>
<dbReference type="GO" id="GO:0016925">
    <property type="term" value="P:protein sumoylation"/>
    <property type="evidence" value="ECO:0007669"/>
    <property type="project" value="TreeGrafter"/>
</dbReference>
<dbReference type="InterPro" id="IPR045886">
    <property type="entry name" value="ThiF/MoeB/HesA"/>
</dbReference>
<dbReference type="InterPro" id="IPR000594">
    <property type="entry name" value="ThiF_NAD_FAD-bd"/>
</dbReference>
<dbReference type="SUPFAM" id="SSF69572">
    <property type="entry name" value="Activating enzymes of the ubiquitin-like proteins"/>
    <property type="match status" value="1"/>
</dbReference>
<dbReference type="PANTHER" id="PTHR10953">
    <property type="entry name" value="UBIQUITIN-ACTIVATING ENZYME E1"/>
    <property type="match status" value="1"/>
</dbReference>
<sequence length="368" mass="40261">MTSSAVERSQTDITESEAAVYDRQIRLWGLEAQQRMRNSTVLIIGLQSLAAETIKNIVLAGIGRLIIMDSQEVTERDLGAGFLFRERDGVVGQKRVTAALPQIQSLNPLVTVTALTATTPFIYHDSAPEDQYQKIQAYIKEENVDIVCIVEASTQDVTNINDACRQTKTLFYSAATYGLTGYIFSDLGAQYEFAAQSTEVVKANESSKMVPKQASCVAFRELWIPDHSPFKGKNKRPTLALNPGFFCALFALWDYEQQHGALPLPSSDLEGVKIELQAFAEKFRQKSFINVAAFPTINQTLINHLATHATHEFNPTSAVLGGILAQDILRAISRSGTPILNFLIFDGISVGEGAANSGGGIVVPWGRS</sequence>
<evidence type="ECO:0000259" key="1">
    <source>
        <dbReference type="Pfam" id="PF00899"/>
    </source>
</evidence>
<dbReference type="Pfam" id="PF00899">
    <property type="entry name" value="ThiF"/>
    <property type="match status" value="1"/>
</dbReference>
<dbReference type="EMBL" id="LN483167">
    <property type="protein sequence ID" value="CDZ97450.1"/>
    <property type="molecule type" value="Genomic_DNA"/>
</dbReference>
<proteinExistence type="predicted"/>